<dbReference type="HOGENOM" id="CLU_2900350_0_0_10"/>
<reference evidence="1 2" key="1">
    <citation type="submission" date="2012-05" db="EMBL/GenBank/DDBJ databases">
        <authorList>
            <person name="Weinstock G."/>
            <person name="Sodergren E."/>
            <person name="Lobos E.A."/>
            <person name="Fulton L."/>
            <person name="Fulton R."/>
            <person name="Courtney L."/>
            <person name="Fronick C."/>
            <person name="O'Laughlin M."/>
            <person name="Godfrey J."/>
            <person name="Wilson R.M."/>
            <person name="Miner T."/>
            <person name="Farmer C."/>
            <person name="Delehaunty K."/>
            <person name="Cordes M."/>
            <person name="Minx P."/>
            <person name="Tomlinson C."/>
            <person name="Chen J."/>
            <person name="Wollam A."/>
            <person name="Pepin K.H."/>
            <person name="Bhonagiri V."/>
            <person name="Zhang X."/>
            <person name="Suruliraj S."/>
            <person name="Warren W."/>
            <person name="Mitreva M."/>
            <person name="Mardis E.R."/>
            <person name="Wilson R.K."/>
        </authorList>
    </citation>
    <scope>NUCLEOTIDE SEQUENCE [LARGE SCALE GENOMIC DNA]</scope>
    <source>
        <strain evidence="1 2">F0037</strain>
    </source>
</reference>
<evidence type="ECO:0000313" key="2">
    <source>
        <dbReference type="Proteomes" id="UP000010408"/>
    </source>
</evidence>
<organism evidence="1 2">
    <name type="scientific">Porphyromonas catoniae F0037</name>
    <dbReference type="NCBI Taxonomy" id="1127696"/>
    <lineage>
        <taxon>Bacteria</taxon>
        <taxon>Pseudomonadati</taxon>
        <taxon>Bacteroidota</taxon>
        <taxon>Bacteroidia</taxon>
        <taxon>Bacteroidales</taxon>
        <taxon>Porphyromonadaceae</taxon>
        <taxon>Porphyromonas</taxon>
    </lineage>
</organism>
<dbReference type="Proteomes" id="UP000010408">
    <property type="component" value="Unassembled WGS sequence"/>
</dbReference>
<name>L1N9F6_9PORP</name>
<evidence type="ECO:0000313" key="1">
    <source>
        <dbReference type="EMBL" id="EKY00149.1"/>
    </source>
</evidence>
<sequence length="62" mass="7289">MQSTDIVNHKVRKRFGIEEYLLNVGSPCLVSHRQMKEHELLHPRAEKNMDIHNLSIRSITHT</sequence>
<protein>
    <submittedName>
        <fullName evidence="1">Uncharacterized protein</fullName>
    </submittedName>
</protein>
<dbReference type="EMBL" id="AMEQ01000040">
    <property type="protein sequence ID" value="EKY00149.1"/>
    <property type="molecule type" value="Genomic_DNA"/>
</dbReference>
<accession>L1N9F6</accession>
<dbReference type="AlphaFoldDB" id="L1N9F6"/>
<proteinExistence type="predicted"/>
<comment type="caution">
    <text evidence="1">The sequence shown here is derived from an EMBL/GenBank/DDBJ whole genome shotgun (WGS) entry which is preliminary data.</text>
</comment>
<dbReference type="STRING" id="1127696.HMPREF9134_01479"/>
<gene>
    <name evidence="1" type="ORF">HMPREF9134_01479</name>
</gene>